<proteinExistence type="inferred from homology"/>
<dbReference type="GO" id="GO:0003954">
    <property type="term" value="F:NADH dehydrogenase activity"/>
    <property type="evidence" value="ECO:0007669"/>
    <property type="project" value="TreeGrafter"/>
</dbReference>
<dbReference type="PRINTS" id="PR01437">
    <property type="entry name" value="NUOXDRDTASE4"/>
</dbReference>
<evidence type="ECO:0000259" key="18">
    <source>
        <dbReference type="Pfam" id="PF00361"/>
    </source>
</evidence>
<evidence type="ECO:0000256" key="3">
    <source>
        <dbReference type="ARBA" id="ARBA00009025"/>
    </source>
</evidence>
<keyword evidence="14 17" id="KW-0496">Mitochondrion</keyword>
<accession>A0A3Q8UAC5</accession>
<dbReference type="InterPro" id="IPR001750">
    <property type="entry name" value="ND/Mrp_TM"/>
</dbReference>
<keyword evidence="7 17" id="KW-0679">Respiratory chain</keyword>
<dbReference type="GO" id="GO:0015990">
    <property type="term" value="P:electron transport coupled proton transport"/>
    <property type="evidence" value="ECO:0007669"/>
    <property type="project" value="TreeGrafter"/>
</dbReference>
<evidence type="ECO:0000256" key="2">
    <source>
        <dbReference type="ARBA" id="ARBA00004225"/>
    </source>
</evidence>
<keyword evidence="8 17" id="KW-0812">Transmembrane</keyword>
<dbReference type="InterPro" id="IPR003918">
    <property type="entry name" value="NADH_UbQ_OxRdtase"/>
</dbReference>
<keyword evidence="12 17" id="KW-0520">NAD</keyword>
<comment type="subcellular location">
    <subcellularLocation>
        <location evidence="2 17">Mitochondrion membrane</location>
        <topology evidence="2 17">Multi-pass membrane protein</topology>
    </subcellularLocation>
</comment>
<evidence type="ECO:0000256" key="16">
    <source>
        <dbReference type="ARBA" id="ARBA00049551"/>
    </source>
</evidence>
<evidence type="ECO:0000256" key="10">
    <source>
        <dbReference type="ARBA" id="ARBA00022982"/>
    </source>
</evidence>
<comment type="catalytic activity">
    <reaction evidence="16 17">
        <text>a ubiquinone + NADH + 5 H(+)(in) = a ubiquinol + NAD(+) + 4 H(+)(out)</text>
        <dbReference type="Rhea" id="RHEA:29091"/>
        <dbReference type="Rhea" id="RHEA-COMP:9565"/>
        <dbReference type="Rhea" id="RHEA-COMP:9566"/>
        <dbReference type="ChEBI" id="CHEBI:15378"/>
        <dbReference type="ChEBI" id="CHEBI:16389"/>
        <dbReference type="ChEBI" id="CHEBI:17976"/>
        <dbReference type="ChEBI" id="CHEBI:57540"/>
        <dbReference type="ChEBI" id="CHEBI:57945"/>
        <dbReference type="EC" id="7.1.1.2"/>
    </reaction>
</comment>
<sequence length="436" mass="50910">MVSMYLCLIFLFIILKNYILIFSQLTILLFYLMFLINVEEDYFSVFSIWGFDLAGFVLSLLTLWISILIFLVIIFFNFNVKSLMNYMILLTLVLFMFFSSMNLMVFYLLFELALIPIFFLILGWGGISRIEAGIYMMIYALISSLPFFGLIFYIDDYFKSLSFLILKMDKFFVESVLLNILMILMFVLKLPLFMFHMWLPKAHVEAPVFGSMILAGILLKLGGYGVYNIYLICWGSLVLSDYLIFYSLIGMLFISWVCIFQLDLKVMIAYSSVIHMNMFLAGILTLSFIGYGGGLIMMIAHGLSSSGLFCLVNLSYLKIMTRNILINKGLMNMNNSLSLMWLILCLTNLGVPPFLNFFCEVMLLNSVLWWSNFSMIILFFILLFNSYFNFQLFSFSQHGKYSEMFYFNLKLIDYMVLILHIYPLFLLIFCLDIFFM</sequence>
<feature type="transmembrane region" description="Helical" evidence="17">
    <location>
        <begin position="337"/>
        <end position="355"/>
    </location>
</feature>
<feature type="transmembrane region" description="Helical" evidence="17">
    <location>
        <begin position="176"/>
        <end position="196"/>
    </location>
</feature>
<feature type="transmembrane region" description="Helical" evidence="17">
    <location>
        <begin position="105"/>
        <end position="127"/>
    </location>
</feature>
<dbReference type="PANTHER" id="PTHR43507">
    <property type="entry name" value="NADH-UBIQUINONE OXIDOREDUCTASE CHAIN 4"/>
    <property type="match status" value="1"/>
</dbReference>
<evidence type="ECO:0000256" key="9">
    <source>
        <dbReference type="ARBA" id="ARBA00022967"/>
    </source>
</evidence>
<dbReference type="GO" id="GO:0042773">
    <property type="term" value="P:ATP synthesis coupled electron transport"/>
    <property type="evidence" value="ECO:0007669"/>
    <property type="project" value="InterPro"/>
</dbReference>
<evidence type="ECO:0000313" key="19">
    <source>
        <dbReference type="EMBL" id="AZL93459.1"/>
    </source>
</evidence>
<keyword evidence="10 17" id="KW-0249">Electron transport</keyword>
<feature type="transmembrane region" description="Helical" evidence="17">
    <location>
        <begin position="7"/>
        <end position="33"/>
    </location>
</feature>
<evidence type="ECO:0000256" key="1">
    <source>
        <dbReference type="ARBA" id="ARBA00003257"/>
    </source>
</evidence>
<keyword evidence="11 17" id="KW-1133">Transmembrane helix</keyword>
<feature type="domain" description="NADH:quinone oxidoreductase/Mrp antiporter transmembrane" evidence="18">
    <location>
        <begin position="100"/>
        <end position="381"/>
    </location>
</feature>
<dbReference type="EC" id="7.1.1.2" evidence="4 17"/>
<feature type="transmembrane region" description="Helical" evidence="17">
    <location>
        <begin position="242"/>
        <end position="260"/>
    </location>
</feature>
<dbReference type="AlphaFoldDB" id="A0A3Q8UAC5"/>
<feature type="transmembrane region" description="Helical" evidence="17">
    <location>
        <begin position="53"/>
        <end position="76"/>
    </location>
</feature>
<name>A0A3Q8UAC5_9HYME</name>
<protein>
    <recommendedName>
        <fullName evidence="5 17">NADH-ubiquinone oxidoreductase chain 4</fullName>
        <ecNumber evidence="4 17">7.1.1.2</ecNumber>
    </recommendedName>
</protein>
<evidence type="ECO:0000256" key="12">
    <source>
        <dbReference type="ARBA" id="ARBA00023027"/>
    </source>
</evidence>
<organism evidence="19">
    <name type="scientific">Prosevania sp. ZJUH_2016031</name>
    <dbReference type="NCBI Taxonomy" id="2491170"/>
    <lineage>
        <taxon>Eukaryota</taxon>
        <taxon>Metazoa</taxon>
        <taxon>Ecdysozoa</taxon>
        <taxon>Arthropoda</taxon>
        <taxon>Hexapoda</taxon>
        <taxon>Insecta</taxon>
        <taxon>Pterygota</taxon>
        <taxon>Neoptera</taxon>
        <taxon>Endopterygota</taxon>
        <taxon>Hymenoptera</taxon>
        <taxon>Apocrita</taxon>
        <taxon>Evanioidea</taxon>
        <taxon>Evaniidae</taxon>
        <taxon>Prosevania</taxon>
    </lineage>
</organism>
<keyword evidence="9" id="KW-1278">Translocase</keyword>
<reference evidence="19" key="1">
    <citation type="journal article" date="2018" name="Mol. Phylogenet. Evol.">
        <title>Mitochondrial phylogenomics of the Hymenoptera.</title>
        <authorList>
            <person name="Tang P."/>
            <person name="Zhu J.C."/>
            <person name="Zheng B.Y."/>
            <person name="Wei S.J."/>
            <person name="Sharkey M."/>
            <person name="Chen X.X."/>
            <person name="Vogler A.P."/>
        </authorList>
    </citation>
    <scope>NUCLEOTIDE SEQUENCE</scope>
</reference>
<feature type="transmembrane region" description="Helical" evidence="17">
    <location>
        <begin position="411"/>
        <end position="435"/>
    </location>
</feature>
<evidence type="ECO:0000256" key="11">
    <source>
        <dbReference type="ARBA" id="ARBA00022989"/>
    </source>
</evidence>
<dbReference type="GO" id="GO:0031966">
    <property type="term" value="C:mitochondrial membrane"/>
    <property type="evidence" value="ECO:0007669"/>
    <property type="project" value="UniProtKB-SubCell"/>
</dbReference>
<keyword evidence="15 17" id="KW-0472">Membrane</keyword>
<dbReference type="EMBL" id="MG923512">
    <property type="protein sequence ID" value="AZL93459.1"/>
    <property type="molecule type" value="Genomic_DNA"/>
</dbReference>
<keyword evidence="13 17" id="KW-0830">Ubiquinone</keyword>
<evidence type="ECO:0000256" key="4">
    <source>
        <dbReference type="ARBA" id="ARBA00012944"/>
    </source>
</evidence>
<dbReference type="GO" id="GO:0008137">
    <property type="term" value="F:NADH dehydrogenase (ubiquinone) activity"/>
    <property type="evidence" value="ECO:0007669"/>
    <property type="project" value="UniProtKB-UniRule"/>
</dbReference>
<gene>
    <name evidence="19" type="primary">nad4</name>
</gene>
<comment type="function">
    <text evidence="1">Core subunit of the mitochondrial membrane respiratory chain NADH dehydrogenase (Complex I) that is believed to belong to the minimal assembly required for catalysis. Complex I functions in the transfer of electrons from NADH to the respiratory chain. The immediate electron acceptor for the enzyme is believed to be ubiquinone.</text>
</comment>
<evidence type="ECO:0000256" key="15">
    <source>
        <dbReference type="ARBA" id="ARBA00023136"/>
    </source>
</evidence>
<comment type="similarity">
    <text evidence="3 17">Belongs to the complex I subunit 4 family.</text>
</comment>
<feature type="transmembrane region" description="Helical" evidence="17">
    <location>
        <begin position="267"/>
        <end position="289"/>
    </location>
</feature>
<evidence type="ECO:0000256" key="6">
    <source>
        <dbReference type="ARBA" id="ARBA00022448"/>
    </source>
</evidence>
<feature type="transmembrane region" description="Helical" evidence="17">
    <location>
        <begin position="83"/>
        <end position="99"/>
    </location>
</feature>
<evidence type="ECO:0000256" key="5">
    <source>
        <dbReference type="ARBA" id="ARBA00021006"/>
    </source>
</evidence>
<keyword evidence="6 17" id="KW-0813">Transport</keyword>
<evidence type="ECO:0000256" key="17">
    <source>
        <dbReference type="RuleBase" id="RU003297"/>
    </source>
</evidence>
<feature type="transmembrane region" description="Helical" evidence="17">
    <location>
        <begin position="295"/>
        <end position="316"/>
    </location>
</feature>
<feature type="transmembrane region" description="Helical" evidence="17">
    <location>
        <begin position="134"/>
        <end position="154"/>
    </location>
</feature>
<evidence type="ECO:0000256" key="14">
    <source>
        <dbReference type="ARBA" id="ARBA00023128"/>
    </source>
</evidence>
<evidence type="ECO:0000256" key="8">
    <source>
        <dbReference type="ARBA" id="ARBA00022692"/>
    </source>
</evidence>
<evidence type="ECO:0000256" key="13">
    <source>
        <dbReference type="ARBA" id="ARBA00023075"/>
    </source>
</evidence>
<dbReference type="GO" id="GO:0048039">
    <property type="term" value="F:ubiquinone binding"/>
    <property type="evidence" value="ECO:0007669"/>
    <property type="project" value="TreeGrafter"/>
</dbReference>
<feature type="transmembrane region" description="Helical" evidence="17">
    <location>
        <begin position="367"/>
        <end position="390"/>
    </location>
</feature>
<feature type="transmembrane region" description="Helical" evidence="17">
    <location>
        <begin position="208"/>
        <end position="230"/>
    </location>
</feature>
<dbReference type="Pfam" id="PF00361">
    <property type="entry name" value="Proton_antipo_M"/>
    <property type="match status" value="1"/>
</dbReference>
<geneLocation type="mitochondrion" evidence="19"/>
<comment type="function">
    <text evidence="17">Core subunit of the mitochondrial membrane respiratory chain NADH dehydrogenase (Complex I) which catalyzes electron transfer from NADH through the respiratory chain, using ubiquinone as an electron acceptor. Essential for the catalytic activity and assembly of complex I.</text>
</comment>
<dbReference type="PANTHER" id="PTHR43507:SF20">
    <property type="entry name" value="NADH-UBIQUINONE OXIDOREDUCTASE CHAIN 4"/>
    <property type="match status" value="1"/>
</dbReference>
<evidence type="ECO:0000256" key="7">
    <source>
        <dbReference type="ARBA" id="ARBA00022660"/>
    </source>
</evidence>